<reference evidence="1 2" key="1">
    <citation type="journal article" date="2021" name="Sci. Rep.">
        <title>The distribution of antibiotic resistance genes in chicken gut microbiota commensals.</title>
        <authorList>
            <person name="Juricova H."/>
            <person name="Matiasovicova J."/>
            <person name="Kubasova T."/>
            <person name="Cejkova D."/>
            <person name="Rychlik I."/>
        </authorList>
    </citation>
    <scope>NUCLEOTIDE SEQUENCE [LARGE SCALE GENOMIC DNA]</scope>
    <source>
        <strain evidence="1 2">An801</strain>
    </source>
</reference>
<proteinExistence type="predicted"/>
<dbReference type="Proteomes" id="UP000703295">
    <property type="component" value="Unassembled WGS sequence"/>
</dbReference>
<evidence type="ECO:0000313" key="2">
    <source>
        <dbReference type="Proteomes" id="UP000703295"/>
    </source>
</evidence>
<keyword evidence="2" id="KW-1185">Reference proteome</keyword>
<sequence length="58" mass="6704">MVNNKYLDSMGIYGLWYFYNHNGVWESAGEDIGGETILKSEITFREKAKVILSKRMAQ</sequence>
<evidence type="ECO:0000313" key="1">
    <source>
        <dbReference type="EMBL" id="MBM6759582.1"/>
    </source>
</evidence>
<gene>
    <name evidence="1" type="ORF">H6A31_12980</name>
</gene>
<protein>
    <submittedName>
        <fullName evidence="1">Uncharacterized protein</fullName>
    </submittedName>
</protein>
<comment type="caution">
    <text evidence="1">The sequence shown here is derived from an EMBL/GenBank/DDBJ whole genome shotgun (WGS) entry which is preliminary data.</text>
</comment>
<name>A0ABS2EY23_9BACE</name>
<dbReference type="EMBL" id="JACJJW010000046">
    <property type="protein sequence ID" value="MBM6759582.1"/>
    <property type="molecule type" value="Genomic_DNA"/>
</dbReference>
<accession>A0ABS2EY23</accession>
<organism evidence="1 2">
    <name type="scientific">Bacteroides mediterraneensis</name>
    <dbReference type="NCBI Taxonomy" id="1841856"/>
    <lineage>
        <taxon>Bacteria</taxon>
        <taxon>Pseudomonadati</taxon>
        <taxon>Bacteroidota</taxon>
        <taxon>Bacteroidia</taxon>
        <taxon>Bacteroidales</taxon>
        <taxon>Bacteroidaceae</taxon>
        <taxon>Bacteroides</taxon>
    </lineage>
</organism>
<dbReference type="RefSeq" id="WP_204476893.1">
    <property type="nucleotide sequence ID" value="NZ_JACJJW010000046.1"/>
</dbReference>